<dbReference type="EMBL" id="JAHYIQ010000023">
    <property type="protein sequence ID" value="KAK1122308.1"/>
    <property type="molecule type" value="Genomic_DNA"/>
</dbReference>
<accession>A0AA40FND6</accession>
<reference evidence="1" key="1">
    <citation type="submission" date="2021-10" db="EMBL/GenBank/DDBJ databases">
        <title>Melipona bicolor Genome sequencing and assembly.</title>
        <authorList>
            <person name="Araujo N.S."/>
            <person name="Arias M.C."/>
        </authorList>
    </citation>
    <scope>NUCLEOTIDE SEQUENCE</scope>
    <source>
        <strain evidence="1">USP_2M_L1-L4_2017</strain>
        <tissue evidence="1">Whole body</tissue>
    </source>
</reference>
<sequence length="112" mass="12636">MVEQSRQTSSSKQISFVLSVLQLTERGSTWASQPAQMKFRITISPFIKLPPTRLPHSFTVPPKHSDRFALGRLFPNVSPSNLLSNRGVRASLLGEKQQANLLSRAELRLHER</sequence>
<keyword evidence="2" id="KW-1185">Reference proteome</keyword>
<protein>
    <submittedName>
        <fullName evidence="1">Uncharacterized protein</fullName>
    </submittedName>
</protein>
<name>A0AA40FND6_9HYME</name>
<feature type="non-terminal residue" evidence="1">
    <location>
        <position position="112"/>
    </location>
</feature>
<proteinExistence type="predicted"/>
<comment type="caution">
    <text evidence="1">The sequence shown here is derived from an EMBL/GenBank/DDBJ whole genome shotgun (WGS) entry which is preliminary data.</text>
</comment>
<dbReference type="Proteomes" id="UP001177670">
    <property type="component" value="Unassembled WGS sequence"/>
</dbReference>
<evidence type="ECO:0000313" key="2">
    <source>
        <dbReference type="Proteomes" id="UP001177670"/>
    </source>
</evidence>
<dbReference type="AlphaFoldDB" id="A0AA40FND6"/>
<evidence type="ECO:0000313" key="1">
    <source>
        <dbReference type="EMBL" id="KAK1122308.1"/>
    </source>
</evidence>
<organism evidence="1 2">
    <name type="scientific">Melipona bicolor</name>
    <dbReference type="NCBI Taxonomy" id="60889"/>
    <lineage>
        <taxon>Eukaryota</taxon>
        <taxon>Metazoa</taxon>
        <taxon>Ecdysozoa</taxon>
        <taxon>Arthropoda</taxon>
        <taxon>Hexapoda</taxon>
        <taxon>Insecta</taxon>
        <taxon>Pterygota</taxon>
        <taxon>Neoptera</taxon>
        <taxon>Endopterygota</taxon>
        <taxon>Hymenoptera</taxon>
        <taxon>Apocrita</taxon>
        <taxon>Aculeata</taxon>
        <taxon>Apoidea</taxon>
        <taxon>Anthophila</taxon>
        <taxon>Apidae</taxon>
        <taxon>Melipona</taxon>
    </lineage>
</organism>
<gene>
    <name evidence="1" type="ORF">K0M31_009530</name>
</gene>